<accession>A0A2N9HC58</accession>
<dbReference type="PANTHER" id="PTHR33116">
    <property type="entry name" value="REVERSE TRANSCRIPTASE ZINC-BINDING DOMAIN-CONTAINING PROTEIN-RELATED-RELATED"/>
    <property type="match status" value="1"/>
</dbReference>
<dbReference type="PROSITE" id="PS50878">
    <property type="entry name" value="RT_POL"/>
    <property type="match status" value="1"/>
</dbReference>
<protein>
    <recommendedName>
        <fullName evidence="1">Reverse transcriptase domain-containing protein</fullName>
    </recommendedName>
</protein>
<gene>
    <name evidence="2" type="ORF">FSB_LOCUS37614</name>
</gene>
<dbReference type="InterPro" id="IPR000477">
    <property type="entry name" value="RT_dom"/>
</dbReference>
<dbReference type="SUPFAM" id="SSF56219">
    <property type="entry name" value="DNase I-like"/>
    <property type="match status" value="1"/>
</dbReference>
<feature type="domain" description="Reverse transcriptase" evidence="1">
    <location>
        <begin position="191"/>
        <end position="438"/>
    </location>
</feature>
<dbReference type="CDD" id="cd01650">
    <property type="entry name" value="RT_nLTR_like"/>
    <property type="match status" value="1"/>
</dbReference>
<dbReference type="PANTHER" id="PTHR33116:SF78">
    <property type="entry name" value="OS12G0587133 PROTEIN"/>
    <property type="match status" value="1"/>
</dbReference>
<dbReference type="InterPro" id="IPR036691">
    <property type="entry name" value="Endo/exonu/phosph_ase_sf"/>
</dbReference>
<dbReference type="EMBL" id="OIVN01003235">
    <property type="protein sequence ID" value="SPD09732.1"/>
    <property type="molecule type" value="Genomic_DNA"/>
</dbReference>
<name>A0A2N9HC58_FAGSY</name>
<proteinExistence type="predicted"/>
<evidence type="ECO:0000313" key="2">
    <source>
        <dbReference type="EMBL" id="SPD09732.1"/>
    </source>
</evidence>
<dbReference type="Pfam" id="PF00078">
    <property type="entry name" value="RVT_1"/>
    <property type="match status" value="1"/>
</dbReference>
<dbReference type="AlphaFoldDB" id="A0A2N9HC58"/>
<sequence length="700" mass="79053">MSRLDRFLFSHEWDEKFPTIRQQRLTRVLSDHFPIMLECGQFRQGKRPFRFENMWLQSEGFVERVKGWWQSYPFQGAPSFVLAQKLKALKGDLKKWNEECFGNVAVKSHQVLAELRVLETVAESRSLSILTTDQQVIADCITHFYTGLYSEESGWRPKLDNLAFSMISAEDAAWLERPFGEEEVVGVLKAFNGDKAPGPDGFPMAFFQACWDVVHNEVMESIKYFHEVGRQILDSVLIANEVLDSRLKVGLPGVLCKLDIEKAYDHVSWDFLIYLLRRCGFSGKWCNWIWFCISTVRFSILVNGSPQSFFASSTGLRQGDPLSPLLFVIVMETLSHLMDRATIGGYISGFAVGSGVDPLVASHLLFVDDTLIFCNADQVQIAHLRAVFSWFEAVSGLKVNLAKSEMVPVGVVPNLESLVELMGCNIRSLPMTYLGLPLGANFNSKTIWNTVIERMEKKLGGWKRLYLSKGGKLTLLRSTLSSIPTYFLSLFHLPAGVASRLEKIQRDFLWGGLGEAHKMHLVNWTQICKPIQAGGLGVKNLRRFNKALQGKWLWRYGMERDAYWRKVVEIKYGSMWGGWCSEEGHGSYGVSVWKSIRKDWGCFVPFISYRVGAGDKVQFWHAIWCSDLPLKVLFPELFSIAREKDASVAALMSFSNGHLALGCEFFSESPRLGIGILGCLYGIDLLSNLGWNGPGSALLE</sequence>
<reference evidence="2" key="1">
    <citation type="submission" date="2018-02" db="EMBL/GenBank/DDBJ databases">
        <authorList>
            <person name="Cohen D.B."/>
            <person name="Kent A.D."/>
        </authorList>
    </citation>
    <scope>NUCLEOTIDE SEQUENCE</scope>
</reference>
<evidence type="ECO:0000259" key="1">
    <source>
        <dbReference type="PROSITE" id="PS50878"/>
    </source>
</evidence>
<dbReference type="SUPFAM" id="SSF56672">
    <property type="entry name" value="DNA/RNA polymerases"/>
    <property type="match status" value="1"/>
</dbReference>
<organism evidence="2">
    <name type="scientific">Fagus sylvatica</name>
    <name type="common">Beechnut</name>
    <dbReference type="NCBI Taxonomy" id="28930"/>
    <lineage>
        <taxon>Eukaryota</taxon>
        <taxon>Viridiplantae</taxon>
        <taxon>Streptophyta</taxon>
        <taxon>Embryophyta</taxon>
        <taxon>Tracheophyta</taxon>
        <taxon>Spermatophyta</taxon>
        <taxon>Magnoliopsida</taxon>
        <taxon>eudicotyledons</taxon>
        <taxon>Gunneridae</taxon>
        <taxon>Pentapetalae</taxon>
        <taxon>rosids</taxon>
        <taxon>fabids</taxon>
        <taxon>Fagales</taxon>
        <taxon>Fagaceae</taxon>
        <taxon>Fagus</taxon>
    </lineage>
</organism>
<dbReference type="InterPro" id="IPR043502">
    <property type="entry name" value="DNA/RNA_pol_sf"/>
</dbReference>